<protein>
    <submittedName>
        <fullName evidence="2">Uncharacterized protein</fullName>
    </submittedName>
</protein>
<feature type="signal peptide" evidence="1">
    <location>
        <begin position="1"/>
        <end position="22"/>
    </location>
</feature>
<feature type="chain" id="PRO_5046757727" evidence="1">
    <location>
        <begin position="23"/>
        <end position="55"/>
    </location>
</feature>
<reference evidence="2 3" key="1">
    <citation type="submission" date="2020-06" db="EMBL/GenBank/DDBJ databases">
        <title>Draft genome of Uliginosibacterium sp. IMCC34675.</title>
        <authorList>
            <person name="Song J."/>
        </authorList>
    </citation>
    <scope>NUCLEOTIDE SEQUENCE [LARGE SCALE GENOMIC DNA]</scope>
    <source>
        <strain evidence="2 3">IMCC34675</strain>
    </source>
</reference>
<gene>
    <name evidence="2" type="ORF">HJ583_012935</name>
</gene>
<evidence type="ECO:0000256" key="1">
    <source>
        <dbReference type="SAM" id="SignalP"/>
    </source>
</evidence>
<dbReference type="RefSeq" id="WP_158239116.1">
    <property type="nucleotide sequence ID" value="NZ_JABCSC020000003.1"/>
</dbReference>
<evidence type="ECO:0000313" key="2">
    <source>
        <dbReference type="EMBL" id="NSL55938.1"/>
    </source>
</evidence>
<keyword evidence="3" id="KW-1185">Reference proteome</keyword>
<name>A0ABX2IGS0_9RHOO</name>
<dbReference type="Proteomes" id="UP000778523">
    <property type="component" value="Unassembled WGS sequence"/>
</dbReference>
<sequence>MNIIIRCLVACVACFGFMVATSLSQSRAPQVPSAAAEPAPASPVVAVIPHTRSVE</sequence>
<keyword evidence="1" id="KW-0732">Signal</keyword>
<comment type="caution">
    <text evidence="2">The sequence shown here is derived from an EMBL/GenBank/DDBJ whole genome shotgun (WGS) entry which is preliminary data.</text>
</comment>
<evidence type="ECO:0000313" key="3">
    <source>
        <dbReference type="Proteomes" id="UP000778523"/>
    </source>
</evidence>
<dbReference type="EMBL" id="JABCSC020000003">
    <property type="protein sequence ID" value="NSL55938.1"/>
    <property type="molecule type" value="Genomic_DNA"/>
</dbReference>
<accession>A0ABX2IGS0</accession>
<organism evidence="2 3">
    <name type="scientific">Uliginosibacterium aquaticum</name>
    <dbReference type="NCBI Taxonomy" id="2731212"/>
    <lineage>
        <taxon>Bacteria</taxon>
        <taxon>Pseudomonadati</taxon>
        <taxon>Pseudomonadota</taxon>
        <taxon>Betaproteobacteria</taxon>
        <taxon>Rhodocyclales</taxon>
        <taxon>Zoogloeaceae</taxon>
        <taxon>Uliginosibacterium</taxon>
    </lineage>
</organism>
<proteinExistence type="predicted"/>